<name>A0A370DC55_9GAMM</name>
<comment type="caution">
    <text evidence="4">The sequence shown here is derived from an EMBL/GenBank/DDBJ whole genome shotgun (WGS) entry which is preliminary data.</text>
</comment>
<accession>A0A370DC55</accession>
<evidence type="ECO:0000256" key="1">
    <source>
        <dbReference type="ARBA" id="ARBA00022553"/>
    </source>
</evidence>
<dbReference type="GO" id="GO:0000160">
    <property type="term" value="P:phosphorelay signal transduction system"/>
    <property type="evidence" value="ECO:0007669"/>
    <property type="project" value="InterPro"/>
</dbReference>
<protein>
    <recommendedName>
        <fullName evidence="3">Response regulatory domain-containing protein</fullName>
    </recommendedName>
</protein>
<dbReference type="Gene3D" id="3.40.50.2300">
    <property type="match status" value="1"/>
</dbReference>
<dbReference type="Proteomes" id="UP000254266">
    <property type="component" value="Unassembled WGS sequence"/>
</dbReference>
<evidence type="ECO:0000313" key="4">
    <source>
        <dbReference type="EMBL" id="RDH82489.1"/>
    </source>
</evidence>
<dbReference type="PANTHER" id="PTHR44591">
    <property type="entry name" value="STRESS RESPONSE REGULATOR PROTEIN 1"/>
    <property type="match status" value="1"/>
</dbReference>
<keyword evidence="5" id="KW-1185">Reference proteome</keyword>
<feature type="domain" description="Response regulatory" evidence="3">
    <location>
        <begin position="6"/>
        <end position="121"/>
    </location>
</feature>
<dbReference type="SMART" id="SM00448">
    <property type="entry name" value="REC"/>
    <property type="match status" value="1"/>
</dbReference>
<dbReference type="InterPro" id="IPR050595">
    <property type="entry name" value="Bact_response_regulator"/>
</dbReference>
<dbReference type="EMBL" id="QFXC01000011">
    <property type="protein sequence ID" value="RDH82489.1"/>
    <property type="molecule type" value="Genomic_DNA"/>
</dbReference>
<evidence type="ECO:0000259" key="3">
    <source>
        <dbReference type="PROSITE" id="PS50110"/>
    </source>
</evidence>
<keyword evidence="1 2" id="KW-0597">Phosphoprotein</keyword>
<dbReference type="InterPro" id="IPR011006">
    <property type="entry name" value="CheY-like_superfamily"/>
</dbReference>
<sequence length="123" mass="13819">MALKHKVMIVDDVEINRDLLEAILADMFDIVSVASGEEAIETMKEFVPDIILLDVMLPGIDGCEVCYHIRTNNHLKEMKVLMLSGNSAAQDEKRCMSFGADQYVCKPFEAVGLRNKITKLLEM</sequence>
<dbReference type="InterPro" id="IPR001789">
    <property type="entry name" value="Sig_transdc_resp-reg_receiver"/>
</dbReference>
<evidence type="ECO:0000313" key="5">
    <source>
        <dbReference type="Proteomes" id="UP000254266"/>
    </source>
</evidence>
<organism evidence="4 5">
    <name type="scientific">endosymbiont of Galathealinum brachiosum</name>
    <dbReference type="NCBI Taxonomy" id="2200906"/>
    <lineage>
        <taxon>Bacteria</taxon>
        <taxon>Pseudomonadati</taxon>
        <taxon>Pseudomonadota</taxon>
        <taxon>Gammaproteobacteria</taxon>
        <taxon>sulfur-oxidizing symbionts</taxon>
    </lineage>
</organism>
<dbReference type="AlphaFoldDB" id="A0A370DC55"/>
<feature type="modified residue" description="4-aspartylphosphate" evidence="2">
    <location>
        <position position="54"/>
    </location>
</feature>
<evidence type="ECO:0000256" key="2">
    <source>
        <dbReference type="PROSITE-ProRule" id="PRU00169"/>
    </source>
</evidence>
<dbReference type="PROSITE" id="PS50110">
    <property type="entry name" value="RESPONSE_REGULATORY"/>
    <property type="match status" value="1"/>
</dbReference>
<dbReference type="Pfam" id="PF00072">
    <property type="entry name" value="Response_reg"/>
    <property type="match status" value="1"/>
</dbReference>
<proteinExistence type="predicted"/>
<reference evidence="4 5" key="1">
    <citation type="journal article" date="2018" name="ISME J.">
        <title>Endosymbiont genomes yield clues of tubeworm success.</title>
        <authorList>
            <person name="Li Y."/>
            <person name="Liles M.R."/>
            <person name="Halanych K.M."/>
        </authorList>
    </citation>
    <scope>NUCLEOTIDE SEQUENCE [LARGE SCALE GENOMIC DNA]</scope>
    <source>
        <strain evidence="4">A1464</strain>
    </source>
</reference>
<dbReference type="PANTHER" id="PTHR44591:SF3">
    <property type="entry name" value="RESPONSE REGULATORY DOMAIN-CONTAINING PROTEIN"/>
    <property type="match status" value="1"/>
</dbReference>
<dbReference type="SUPFAM" id="SSF52172">
    <property type="entry name" value="CheY-like"/>
    <property type="match status" value="1"/>
</dbReference>
<gene>
    <name evidence="4" type="ORF">DIZ80_09380</name>
</gene>